<organism evidence="1 2">
    <name type="scientific">Pasteurella canis</name>
    <dbReference type="NCBI Taxonomy" id="753"/>
    <lineage>
        <taxon>Bacteria</taxon>
        <taxon>Pseudomonadati</taxon>
        <taxon>Pseudomonadota</taxon>
        <taxon>Gammaproteobacteria</taxon>
        <taxon>Pasteurellales</taxon>
        <taxon>Pasteurellaceae</taxon>
        <taxon>Pasteurella</taxon>
    </lineage>
</organism>
<evidence type="ECO:0000313" key="1">
    <source>
        <dbReference type="EMBL" id="SUC09933.1"/>
    </source>
</evidence>
<proteinExistence type="predicted"/>
<accession>A0A379EUN6</accession>
<reference evidence="1 2" key="1">
    <citation type="submission" date="2018-06" db="EMBL/GenBank/DDBJ databases">
        <authorList>
            <consortium name="Pathogen Informatics"/>
            <person name="Doyle S."/>
        </authorList>
    </citation>
    <scope>NUCLEOTIDE SEQUENCE [LARGE SCALE GENOMIC DNA]</scope>
    <source>
        <strain evidence="1 2">NCTC11621</strain>
    </source>
</reference>
<protein>
    <submittedName>
        <fullName evidence="1">Uncharacterized protein</fullName>
    </submittedName>
</protein>
<sequence>MNKLIVLNNETLTISSREIAELLDFKLEKILLKTELFEQLQTGKLSLSSASHLAFCLNKEIQNNITHIYDTALTLGAHGHLSKSREVSTSICLLKQITASAEIWFSHYPTLSRAFNVLGKILFEVDCGLIMMTSPIPRRKQNNISYQHSVVLN</sequence>
<dbReference type="EMBL" id="UGTV01000015">
    <property type="protein sequence ID" value="SUC09933.1"/>
    <property type="molecule type" value="Genomic_DNA"/>
</dbReference>
<dbReference type="AlphaFoldDB" id="A0A379EUN6"/>
<gene>
    <name evidence="1" type="ORF">NCTC11621_00961</name>
</gene>
<dbReference type="Proteomes" id="UP000254704">
    <property type="component" value="Unassembled WGS sequence"/>
</dbReference>
<dbReference type="RefSeq" id="WP_115322778.1">
    <property type="nucleotide sequence ID" value="NZ_CP083262.1"/>
</dbReference>
<name>A0A379EUN6_9PAST</name>
<evidence type="ECO:0000313" key="2">
    <source>
        <dbReference type="Proteomes" id="UP000254704"/>
    </source>
</evidence>